<reference evidence="3 4" key="1">
    <citation type="submission" date="2023-07" db="EMBL/GenBank/DDBJ databases">
        <title>Sorghum-associated microbial communities from plants grown in Nebraska, USA.</title>
        <authorList>
            <person name="Schachtman D."/>
        </authorList>
    </citation>
    <scope>NUCLEOTIDE SEQUENCE [LARGE SCALE GENOMIC DNA]</scope>
    <source>
        <strain evidence="3 4">BE190</strain>
    </source>
</reference>
<dbReference type="Pfam" id="PF14534">
    <property type="entry name" value="DUF4440"/>
    <property type="match status" value="1"/>
</dbReference>
<sequence length="160" mass="18571">MEKLLLIFTLLFVTNTSFASDTQSAPEGSSPSSQTELYNEILRMDTLFFDAFNRRELKTTSSLFAKDLEFYHDKGGFSDYQKNLENSKSMFANNKTLQRELIRESLQVYPIKDYGALQIGEHRFCSLNNGKQDCAIFKFTHIWRKVGEGWQLARVISYDH</sequence>
<organism evidence="3 4">
    <name type="scientific">Cellvibrio fibrivorans</name>
    <dbReference type="NCBI Taxonomy" id="126350"/>
    <lineage>
        <taxon>Bacteria</taxon>
        <taxon>Pseudomonadati</taxon>
        <taxon>Pseudomonadota</taxon>
        <taxon>Gammaproteobacteria</taxon>
        <taxon>Cellvibrionales</taxon>
        <taxon>Cellvibrionaceae</taxon>
        <taxon>Cellvibrio</taxon>
    </lineage>
</organism>
<dbReference type="SUPFAM" id="SSF54427">
    <property type="entry name" value="NTF2-like"/>
    <property type="match status" value="1"/>
</dbReference>
<feature type="signal peptide" evidence="1">
    <location>
        <begin position="1"/>
        <end position="19"/>
    </location>
</feature>
<dbReference type="Gene3D" id="3.10.450.50">
    <property type="match status" value="1"/>
</dbReference>
<name>A0ABU1V415_9GAMM</name>
<gene>
    <name evidence="3" type="ORF">J2X05_004205</name>
</gene>
<proteinExistence type="predicted"/>
<feature type="domain" description="DUF4440" evidence="2">
    <location>
        <begin position="41"/>
        <end position="152"/>
    </location>
</feature>
<dbReference type="InterPro" id="IPR032710">
    <property type="entry name" value="NTF2-like_dom_sf"/>
</dbReference>
<evidence type="ECO:0000313" key="4">
    <source>
        <dbReference type="Proteomes" id="UP001253595"/>
    </source>
</evidence>
<accession>A0ABU1V415</accession>
<comment type="caution">
    <text evidence="3">The sequence shown here is derived from an EMBL/GenBank/DDBJ whole genome shotgun (WGS) entry which is preliminary data.</text>
</comment>
<evidence type="ECO:0000256" key="1">
    <source>
        <dbReference type="SAM" id="SignalP"/>
    </source>
</evidence>
<feature type="chain" id="PRO_5045136550" evidence="1">
    <location>
        <begin position="20"/>
        <end position="160"/>
    </location>
</feature>
<dbReference type="InterPro" id="IPR027843">
    <property type="entry name" value="DUF4440"/>
</dbReference>
<evidence type="ECO:0000259" key="2">
    <source>
        <dbReference type="Pfam" id="PF14534"/>
    </source>
</evidence>
<evidence type="ECO:0000313" key="3">
    <source>
        <dbReference type="EMBL" id="MDR7092164.1"/>
    </source>
</evidence>
<protein>
    <submittedName>
        <fullName evidence="3">Ketosteroid isomerase-like protein</fullName>
    </submittedName>
</protein>
<dbReference type="EMBL" id="JAVDVX010000012">
    <property type="protein sequence ID" value="MDR7092164.1"/>
    <property type="molecule type" value="Genomic_DNA"/>
</dbReference>
<keyword evidence="4" id="KW-1185">Reference proteome</keyword>
<dbReference type="Proteomes" id="UP001253595">
    <property type="component" value="Unassembled WGS sequence"/>
</dbReference>
<dbReference type="RefSeq" id="WP_310076211.1">
    <property type="nucleotide sequence ID" value="NZ_JAVDVX010000012.1"/>
</dbReference>
<keyword evidence="1" id="KW-0732">Signal</keyword>